<dbReference type="Pfam" id="PF07179">
    <property type="entry name" value="SseB"/>
    <property type="match status" value="1"/>
</dbReference>
<keyword evidence="3" id="KW-1185">Reference proteome</keyword>
<evidence type="ECO:0000313" key="3">
    <source>
        <dbReference type="Proteomes" id="UP000255024"/>
    </source>
</evidence>
<gene>
    <name evidence="2" type="ORF">NCTC11179_02389</name>
</gene>
<dbReference type="InterPro" id="IPR019734">
    <property type="entry name" value="TPR_rpt"/>
</dbReference>
<feature type="domain" description="SseB protein N-terminal" evidence="1">
    <location>
        <begin position="24"/>
        <end position="138"/>
    </location>
</feature>
<dbReference type="RefSeq" id="WP_115091768.1">
    <property type="nucleotide sequence ID" value="NZ_CP068107.1"/>
</dbReference>
<evidence type="ECO:0000259" key="1">
    <source>
        <dbReference type="Pfam" id="PF07179"/>
    </source>
</evidence>
<reference evidence="2 3" key="1">
    <citation type="submission" date="2018-06" db="EMBL/GenBank/DDBJ databases">
        <authorList>
            <consortium name="Pathogen Informatics"/>
            <person name="Doyle S."/>
        </authorList>
    </citation>
    <scope>NUCLEOTIDE SEQUENCE [LARGE SCALE GENOMIC DNA]</scope>
    <source>
        <strain evidence="2 3">NCTC11179</strain>
    </source>
</reference>
<evidence type="ECO:0000313" key="2">
    <source>
        <dbReference type="EMBL" id="STZ68906.1"/>
    </source>
</evidence>
<dbReference type="AlphaFoldDB" id="A0A378U169"/>
<name>A0A378U169_MYROD</name>
<dbReference type="Gene3D" id="1.25.40.10">
    <property type="entry name" value="Tetratricopeptide repeat domain"/>
    <property type="match status" value="1"/>
</dbReference>
<protein>
    <submittedName>
        <fullName evidence="2">Enhanced serine sensitivity protein SseB</fullName>
    </submittedName>
</protein>
<dbReference type="Pfam" id="PF13181">
    <property type="entry name" value="TPR_8"/>
    <property type="match status" value="1"/>
</dbReference>
<dbReference type="InterPro" id="IPR011990">
    <property type="entry name" value="TPR-like_helical_dom_sf"/>
</dbReference>
<dbReference type="SUPFAM" id="SSF48452">
    <property type="entry name" value="TPR-like"/>
    <property type="match status" value="1"/>
</dbReference>
<accession>A0A378U169</accession>
<dbReference type="EMBL" id="UGQL01000002">
    <property type="protein sequence ID" value="STZ68906.1"/>
    <property type="molecule type" value="Genomic_DNA"/>
</dbReference>
<proteinExistence type="predicted"/>
<dbReference type="Proteomes" id="UP000255024">
    <property type="component" value="Unassembled WGS sequence"/>
</dbReference>
<sequence length="343" mass="39355">MKLFDIFKKKKEQPSTFPENELERYLIEGASSIDAQKYFYQKLMWNQLIVLTPDGMELEEGEQTVGGNTTVKLVSFDGGHIPVFTSLNRVFDQDIMKEKVSYISLKGQDLFSMTKGSTFILNPYSPYHKELLPAEIEQLMNGTIYDQIDVDEAERQHIEQFNTLYDLACEKQKDLILLGGYRMQELNAKDQGRLEESIHYFEQCLALIEDHWPSMVLMAKALQRLERHEEAFALLEKAFVINEENHSIPMEAALEAVHLQDLEKALYYSAASMERKPNDFALIGNHAMNLVLAERDGEALALIEEALVLEPKDEVNENIKNLIKDVMAGNRKRPTMEETVNGK</sequence>
<organism evidence="2 3">
    <name type="scientific">Myroides odoratus</name>
    <name type="common">Flavobacterium odoratum</name>
    <dbReference type="NCBI Taxonomy" id="256"/>
    <lineage>
        <taxon>Bacteria</taxon>
        <taxon>Pseudomonadati</taxon>
        <taxon>Bacteroidota</taxon>
        <taxon>Flavobacteriia</taxon>
        <taxon>Flavobacteriales</taxon>
        <taxon>Flavobacteriaceae</taxon>
        <taxon>Myroides</taxon>
    </lineage>
</organism>
<dbReference type="InterPro" id="IPR009839">
    <property type="entry name" value="SseB_N"/>
</dbReference>